<sequence length="162" mass="19173">MRLNTIKRYTYQKYLYLVLAIFIGFDVLLYNIDGSYGIGDLYVTPFVILLVIILIYRGNPVFRYDSDGEVLIVDSKEPFLGGVFRSNRMYEFPKRKFVGYKIKKYPLRRVLILRVKSKESKFKTMRVTISYLTRSEVKDLSRSLESVAKTYKNHNEEDQHDN</sequence>
<evidence type="ECO:0000313" key="2">
    <source>
        <dbReference type="EMBL" id="KAB2817312.1"/>
    </source>
</evidence>
<dbReference type="RefSeq" id="WP_151691883.1">
    <property type="nucleotide sequence ID" value="NZ_BMGX01000002.1"/>
</dbReference>
<keyword evidence="3" id="KW-1185">Reference proteome</keyword>
<name>A0A6L3ZH21_9FLAO</name>
<dbReference type="OrthoDB" id="1452926at2"/>
<feature type="transmembrane region" description="Helical" evidence="1">
    <location>
        <begin position="14"/>
        <end position="32"/>
    </location>
</feature>
<dbReference type="Proteomes" id="UP000484164">
    <property type="component" value="Unassembled WGS sequence"/>
</dbReference>
<evidence type="ECO:0000256" key="1">
    <source>
        <dbReference type="SAM" id="Phobius"/>
    </source>
</evidence>
<keyword evidence="1" id="KW-0472">Membrane</keyword>
<protein>
    <recommendedName>
        <fullName evidence="4">DUF304 domain-containing protein</fullName>
    </recommendedName>
</protein>
<feature type="transmembrane region" description="Helical" evidence="1">
    <location>
        <begin position="38"/>
        <end position="56"/>
    </location>
</feature>
<dbReference type="AlphaFoldDB" id="A0A6L3ZH21"/>
<dbReference type="EMBL" id="WBVQ01000001">
    <property type="protein sequence ID" value="KAB2817312.1"/>
    <property type="molecule type" value="Genomic_DNA"/>
</dbReference>
<keyword evidence="1" id="KW-0812">Transmembrane</keyword>
<reference evidence="2 3" key="1">
    <citation type="submission" date="2019-10" db="EMBL/GenBank/DDBJ databases">
        <title>Genome sequence of Phaeocystidibacter marisrubri JCM30614 (type strain).</title>
        <authorList>
            <person name="Bowman J.P."/>
        </authorList>
    </citation>
    <scope>NUCLEOTIDE SEQUENCE [LARGE SCALE GENOMIC DNA]</scope>
    <source>
        <strain evidence="2 3">JCM 30614</strain>
    </source>
</reference>
<keyword evidence="1" id="KW-1133">Transmembrane helix</keyword>
<evidence type="ECO:0008006" key="4">
    <source>
        <dbReference type="Google" id="ProtNLM"/>
    </source>
</evidence>
<organism evidence="2 3">
    <name type="scientific">Phaeocystidibacter marisrubri</name>
    <dbReference type="NCBI Taxonomy" id="1577780"/>
    <lineage>
        <taxon>Bacteria</taxon>
        <taxon>Pseudomonadati</taxon>
        <taxon>Bacteroidota</taxon>
        <taxon>Flavobacteriia</taxon>
        <taxon>Flavobacteriales</taxon>
        <taxon>Phaeocystidibacteraceae</taxon>
        <taxon>Phaeocystidibacter</taxon>
    </lineage>
</organism>
<accession>A0A6L3ZH21</accession>
<evidence type="ECO:0000313" key="3">
    <source>
        <dbReference type="Proteomes" id="UP000484164"/>
    </source>
</evidence>
<gene>
    <name evidence="2" type="ORF">F8C82_02670</name>
</gene>
<comment type="caution">
    <text evidence="2">The sequence shown here is derived from an EMBL/GenBank/DDBJ whole genome shotgun (WGS) entry which is preliminary data.</text>
</comment>
<proteinExistence type="predicted"/>